<name>A0ABS6S082_9BACT</name>
<dbReference type="Proteomes" id="UP001196980">
    <property type="component" value="Unassembled WGS sequence"/>
</dbReference>
<dbReference type="EMBL" id="JABXWD010000225">
    <property type="protein sequence ID" value="MBV6342274.1"/>
    <property type="molecule type" value="Genomic_DNA"/>
</dbReference>
<gene>
    <name evidence="1" type="ORF">HWQ67_11815</name>
</gene>
<evidence type="ECO:0000313" key="1">
    <source>
        <dbReference type="EMBL" id="MBV6342274.1"/>
    </source>
</evidence>
<reference evidence="1 2" key="1">
    <citation type="journal article" date="2020" name="J Geophys Res Biogeosci">
        <title>Magnetotaxis as an Adaptation to Enable Bacterial Shuttling of Microbial Sulfur and Sulfur Cycling Across Aquatic Oxic#Anoxic Interfaces.</title>
        <authorList>
            <person name="Li J."/>
            <person name="Liu P."/>
            <person name="Wang J."/>
            <person name="Roberts A.P."/>
            <person name="Pan Y."/>
        </authorList>
    </citation>
    <scope>NUCLEOTIDE SEQUENCE [LARGE SCALE GENOMIC DNA]</scope>
    <source>
        <strain evidence="1 2">MYR-1_YQ</strain>
    </source>
</reference>
<comment type="caution">
    <text evidence="1">The sequence shown here is derived from an EMBL/GenBank/DDBJ whole genome shotgun (WGS) entry which is preliminary data.</text>
</comment>
<dbReference type="GO" id="GO:0003743">
    <property type="term" value="F:translation initiation factor activity"/>
    <property type="evidence" value="ECO:0007669"/>
    <property type="project" value="UniProtKB-KW"/>
</dbReference>
<keyword evidence="2" id="KW-1185">Reference proteome</keyword>
<evidence type="ECO:0000313" key="2">
    <source>
        <dbReference type="Proteomes" id="UP001196980"/>
    </source>
</evidence>
<keyword evidence="1" id="KW-0396">Initiation factor</keyword>
<accession>A0ABS6S082</accession>
<keyword evidence="1" id="KW-0648">Protein biosynthesis</keyword>
<dbReference type="RefSeq" id="WP_218252896.1">
    <property type="nucleotide sequence ID" value="NZ_JABXWD010000225.1"/>
</dbReference>
<sequence length="303" mass="34710">MNIRLDYFKFTVFDLPSHEGLAFYRYLFSEHLGELTPSGHGSAGYREMYYSASGATVSIRPTVDSKEYGRNYFTIELKGTACKCLTPDVFRSVAELQAGGVKIRCNRVDWAFDDVPFTVSDVWGRLMLGDVKTWAKKSSFRMISAPHEINEMGQEGTQTVYIGSLKKRDRIVRVYDLHGFTRLELEMRAEWANNTVWDIIIKPFSEWGRGACSVLLDYLTFPDWRPWEVWLTDVVPAGIKIYSARRVSLDRIQSWIKRQVAPAIIAMCEAEGVDFDLKFWLSSCVTPERLKKYTAMMALGKLG</sequence>
<proteinExistence type="predicted"/>
<protein>
    <submittedName>
        <fullName evidence="1">Replication initiation factor domain-containing protein</fullName>
    </submittedName>
</protein>
<organism evidence="1 2">
    <name type="scientific">Candidatus Magnetobacterium casense</name>
    <dbReference type="NCBI Taxonomy" id="1455061"/>
    <lineage>
        <taxon>Bacteria</taxon>
        <taxon>Pseudomonadati</taxon>
        <taxon>Nitrospirota</taxon>
        <taxon>Thermodesulfovibrionia</taxon>
        <taxon>Thermodesulfovibrionales</taxon>
        <taxon>Candidatus Magnetobacteriaceae</taxon>
        <taxon>Candidatus Magnetobacterium</taxon>
    </lineage>
</organism>